<dbReference type="PANTHER" id="PTHR42736:SF1">
    <property type="entry name" value="PROTEIN-GLUTAMINE GAMMA-GLUTAMYLTRANSFERASE"/>
    <property type="match status" value="1"/>
</dbReference>
<proteinExistence type="predicted"/>
<feature type="transmembrane region" description="Helical" evidence="2">
    <location>
        <begin position="209"/>
        <end position="227"/>
    </location>
</feature>
<keyword evidence="2" id="KW-0812">Transmembrane</keyword>
<keyword evidence="2" id="KW-1133">Transmembrane helix</keyword>
<dbReference type="InterPro" id="IPR002931">
    <property type="entry name" value="Transglutaminase-like"/>
</dbReference>
<dbReference type="Gene3D" id="3.10.620.30">
    <property type="match status" value="1"/>
</dbReference>
<dbReference type="Pfam" id="PF01841">
    <property type="entry name" value="Transglut_core"/>
    <property type="match status" value="1"/>
</dbReference>
<evidence type="ECO:0000313" key="5">
    <source>
        <dbReference type="Proteomes" id="UP000317638"/>
    </source>
</evidence>
<keyword evidence="2" id="KW-0472">Membrane</keyword>
<dbReference type="OrthoDB" id="9804023at2"/>
<dbReference type="SMART" id="SM00460">
    <property type="entry name" value="TGc"/>
    <property type="match status" value="1"/>
</dbReference>
<dbReference type="AlphaFoldDB" id="A0A553K2E9"/>
<evidence type="ECO:0000313" key="4">
    <source>
        <dbReference type="EMBL" id="TRY18882.1"/>
    </source>
</evidence>
<evidence type="ECO:0000256" key="1">
    <source>
        <dbReference type="SAM" id="MobiDB-lite"/>
    </source>
</evidence>
<dbReference type="EMBL" id="VKKG01000002">
    <property type="protein sequence ID" value="TRY18882.1"/>
    <property type="molecule type" value="Genomic_DNA"/>
</dbReference>
<dbReference type="Proteomes" id="UP000317638">
    <property type="component" value="Unassembled WGS sequence"/>
</dbReference>
<name>A0A553K2E9_9ACTN</name>
<gene>
    <name evidence="4" type="ORF">FOJ82_07165</name>
</gene>
<sequence length="725" mass="76233">MRFTHSPLNSLVISVTAFLSALTLQPMLVDGAYLTWVGLVVATSGVVGALGAVARAPRMLTILLQLAAMLVLLVWNGLDRAATITGGTDTGPVGALVALARSGSTTVREGALPLPSETGLLWLIAAILALVTITLELLVNGLEQPAWAMAPLSVLYGIGALALPGEMSWRHFALVAVGYVAILLATTGFGSGRRAGTRAQVGQFQASRVVVGVALAVVAALLALLLTPSVPMGPKQPWLEAGQDAPIQLSDPTIELNQNLNRPQETEVLTYRTGTGEPTYLRTVALTRLTTSGAQLVPMQLETGGLGEISAPGTEIEIEVEMDFGSEYLPVPFAVESFQADGRWAHDPNTRAVVATGDDRLNQTVGLGYRARAVAPTPSLEEVSVAAAGADPAGNETLRVPEGIDPAVTTLTQEVVAGAADDGAKALAIQSYLRSEQFQYTLTAPQSTSLDTISEFLLNTNAGYCIHFASGMVTMARISGIPARMAVGFTPGEANEDGSFTVTTHNMHTWPELYFEGLGWVPFEPTKSVASPPEYTNPDVASTAEPSASPSPSPSPTSGETDLPEVTPTPTTQDGRGDDAEEPTSLAGLWIALGVALVAALPFLLRTGQRFWRLRAGQEPSEAAEAVWDEVRATFIDLGIEWDDHTPTLAAAGMTKDMPLSSAPVLADIASTVERARFSRHGADVSTLAEQVRTLRKDLVAVQPGGSHARAMFLPASLLRTRSGT</sequence>
<organism evidence="4 5">
    <name type="scientific">Tessaracoccus rhinocerotis</name>
    <dbReference type="NCBI Taxonomy" id="1689449"/>
    <lineage>
        <taxon>Bacteria</taxon>
        <taxon>Bacillati</taxon>
        <taxon>Actinomycetota</taxon>
        <taxon>Actinomycetes</taxon>
        <taxon>Propionibacteriales</taxon>
        <taxon>Propionibacteriaceae</taxon>
        <taxon>Tessaracoccus</taxon>
    </lineage>
</organism>
<feature type="region of interest" description="Disordered" evidence="1">
    <location>
        <begin position="530"/>
        <end position="582"/>
    </location>
</feature>
<reference evidence="4 5" key="1">
    <citation type="submission" date="2019-07" db="EMBL/GenBank/DDBJ databases">
        <authorList>
            <person name="Zhou L.-Y."/>
        </authorList>
    </citation>
    <scope>NUCLEOTIDE SEQUENCE [LARGE SCALE GENOMIC DNA]</scope>
    <source>
        <strain evidence="4 5">YIM 101269</strain>
    </source>
</reference>
<dbReference type="InterPro" id="IPR052901">
    <property type="entry name" value="Bact_TGase-like"/>
</dbReference>
<dbReference type="RefSeq" id="WP_143937774.1">
    <property type="nucleotide sequence ID" value="NZ_VKKG01000002.1"/>
</dbReference>
<dbReference type="InterPro" id="IPR021878">
    <property type="entry name" value="TgpA_N"/>
</dbReference>
<accession>A0A553K2E9</accession>
<dbReference type="PANTHER" id="PTHR42736">
    <property type="entry name" value="PROTEIN-GLUTAMINE GAMMA-GLUTAMYLTRANSFERASE"/>
    <property type="match status" value="1"/>
</dbReference>
<feature type="transmembrane region" description="Helical" evidence="2">
    <location>
        <begin position="169"/>
        <end position="189"/>
    </location>
</feature>
<feature type="transmembrane region" description="Helical" evidence="2">
    <location>
        <begin position="146"/>
        <end position="163"/>
    </location>
</feature>
<evidence type="ECO:0000259" key="3">
    <source>
        <dbReference type="SMART" id="SM00460"/>
    </source>
</evidence>
<dbReference type="InterPro" id="IPR038765">
    <property type="entry name" value="Papain-like_cys_pep_sf"/>
</dbReference>
<feature type="transmembrane region" description="Helical" evidence="2">
    <location>
        <begin position="120"/>
        <end position="139"/>
    </location>
</feature>
<protein>
    <submittedName>
        <fullName evidence="4">Transglutaminase domain-containing protein</fullName>
    </submittedName>
</protein>
<keyword evidence="5" id="KW-1185">Reference proteome</keyword>
<comment type="caution">
    <text evidence="4">The sequence shown here is derived from an EMBL/GenBank/DDBJ whole genome shotgun (WGS) entry which is preliminary data.</text>
</comment>
<evidence type="ECO:0000256" key="2">
    <source>
        <dbReference type="SAM" id="Phobius"/>
    </source>
</evidence>
<feature type="transmembrane region" description="Helical" evidence="2">
    <location>
        <begin position="586"/>
        <end position="605"/>
    </location>
</feature>
<feature type="domain" description="Transglutaminase-like" evidence="3">
    <location>
        <begin position="457"/>
        <end position="527"/>
    </location>
</feature>
<feature type="transmembrane region" description="Helical" evidence="2">
    <location>
        <begin position="60"/>
        <end position="78"/>
    </location>
</feature>
<dbReference type="SUPFAM" id="SSF54001">
    <property type="entry name" value="Cysteine proteinases"/>
    <property type="match status" value="1"/>
</dbReference>
<feature type="transmembrane region" description="Helical" evidence="2">
    <location>
        <begin position="33"/>
        <end position="53"/>
    </location>
</feature>
<dbReference type="Pfam" id="PF11992">
    <property type="entry name" value="TgpA_N"/>
    <property type="match status" value="1"/>
</dbReference>